<comment type="subcellular location">
    <subcellularLocation>
        <location evidence="8">Cytoplasm</location>
    </subcellularLocation>
</comment>
<dbReference type="HAMAP" id="MF_01445">
    <property type="entry name" value="TsaD"/>
    <property type="match status" value="1"/>
</dbReference>
<dbReference type="GO" id="GO:0002949">
    <property type="term" value="P:tRNA threonylcarbamoyladenosine modification"/>
    <property type="evidence" value="ECO:0007669"/>
    <property type="project" value="UniProtKB-UniRule"/>
</dbReference>
<feature type="binding site" evidence="8">
    <location>
        <position position="114"/>
    </location>
    <ligand>
        <name>Fe cation</name>
        <dbReference type="ChEBI" id="CHEBI:24875"/>
    </ligand>
</feature>
<dbReference type="NCBIfam" id="TIGR03723">
    <property type="entry name" value="T6A_TsaD_YgjD"/>
    <property type="match status" value="1"/>
</dbReference>
<dbReference type="Proteomes" id="UP000229756">
    <property type="component" value="Unassembled WGS sequence"/>
</dbReference>
<feature type="binding site" evidence="8">
    <location>
        <position position="110"/>
    </location>
    <ligand>
        <name>Fe cation</name>
        <dbReference type="ChEBI" id="CHEBI:24875"/>
    </ligand>
</feature>
<dbReference type="EMBL" id="PFSJ01000031">
    <property type="protein sequence ID" value="PJC23285.1"/>
    <property type="molecule type" value="Genomic_DNA"/>
</dbReference>
<feature type="domain" description="Gcp-like" evidence="9">
    <location>
        <begin position="23"/>
        <end position="337"/>
    </location>
</feature>
<keyword evidence="1 8" id="KW-0963">Cytoplasm</keyword>
<evidence type="ECO:0000313" key="10">
    <source>
        <dbReference type="EMBL" id="PJC23285.1"/>
    </source>
</evidence>
<dbReference type="InterPro" id="IPR022450">
    <property type="entry name" value="TsaD"/>
</dbReference>
<sequence>MKILAIDTSCDDTSVAISEDLRILANVSWSKFKTHNDFGGVIPTEAKRQHKEFLDPVIAEALKVSKLSIEDIDAIAVTYGPGLAIALEAGIEKAKELSKKYNKKLIGVNHMIGHIYSSLAQDESGKSYSGISISDIKFPLLALTISGGHTDLYFMENHMEFKRLGGTIDDAVGEAYDKVGRMIGLGFPAGYKLETLAKDGDLNAYDFPRPMANSGDLNWSFSGLKTAVLYQIKKLQNVYESKPDKKEFRMNDASMNLSEKEISDLAASFQEAALESLLMKLRKAISQYSPKMLVIGGGVIANQALRNKLEKLCDISKTKLVYPIPMWLCTDNASMIAIAANFYAKNNLYIKDIDSLDRIPGLEIS</sequence>
<comment type="caution">
    <text evidence="10">The sequence shown here is derived from an EMBL/GenBank/DDBJ whole genome shotgun (WGS) entry which is preliminary data.</text>
</comment>
<keyword evidence="4 8" id="KW-0479">Metal-binding</keyword>
<keyword evidence="6 8" id="KW-0012">Acyltransferase</keyword>
<protein>
    <recommendedName>
        <fullName evidence="8">tRNA N6-adenosine threonylcarbamoyltransferase</fullName>
        <ecNumber evidence="8">2.3.1.234</ecNumber>
    </recommendedName>
    <alternativeName>
        <fullName evidence="8">N6-L-threonylcarbamoyladenine synthase</fullName>
        <shortName evidence="8">t(6)A synthase</shortName>
    </alternativeName>
    <alternativeName>
        <fullName evidence="8">t(6)A37 threonylcarbamoyladenosine biosynthesis protein TsaD</fullName>
    </alternativeName>
    <alternativeName>
        <fullName evidence="8">tRNA threonylcarbamoyladenosine biosynthesis protein TsaD</fullName>
    </alternativeName>
</protein>
<feature type="binding site" evidence="8">
    <location>
        <position position="194"/>
    </location>
    <ligand>
        <name>substrate</name>
    </ligand>
</feature>
<organism evidence="10 11">
    <name type="scientific">candidate division WWE3 bacterium CG_4_9_14_0_2_um_filter_35_11</name>
    <dbReference type="NCBI Taxonomy" id="1975077"/>
    <lineage>
        <taxon>Bacteria</taxon>
        <taxon>Katanobacteria</taxon>
    </lineage>
</organism>
<name>A0A2M8EKP2_UNCKA</name>
<dbReference type="AlphaFoldDB" id="A0A2M8EKP2"/>
<evidence type="ECO:0000256" key="5">
    <source>
        <dbReference type="ARBA" id="ARBA00023004"/>
    </source>
</evidence>
<comment type="catalytic activity">
    <reaction evidence="7 8">
        <text>L-threonylcarbamoyladenylate + adenosine(37) in tRNA = N(6)-L-threonylcarbamoyladenosine(37) in tRNA + AMP + H(+)</text>
        <dbReference type="Rhea" id="RHEA:37059"/>
        <dbReference type="Rhea" id="RHEA-COMP:10162"/>
        <dbReference type="Rhea" id="RHEA-COMP:10163"/>
        <dbReference type="ChEBI" id="CHEBI:15378"/>
        <dbReference type="ChEBI" id="CHEBI:73682"/>
        <dbReference type="ChEBI" id="CHEBI:74411"/>
        <dbReference type="ChEBI" id="CHEBI:74418"/>
        <dbReference type="ChEBI" id="CHEBI:456215"/>
        <dbReference type="EC" id="2.3.1.234"/>
    </reaction>
</comment>
<dbReference type="FunFam" id="3.30.420.40:FF:000040">
    <property type="entry name" value="tRNA N6-adenosine threonylcarbamoyltransferase"/>
    <property type="match status" value="1"/>
</dbReference>
<dbReference type="GO" id="GO:0005737">
    <property type="term" value="C:cytoplasm"/>
    <property type="evidence" value="ECO:0007669"/>
    <property type="project" value="UniProtKB-SubCell"/>
</dbReference>
<accession>A0A2M8EKP2</accession>
<feature type="binding site" evidence="8">
    <location>
        <position position="331"/>
    </location>
    <ligand>
        <name>Fe cation</name>
        <dbReference type="ChEBI" id="CHEBI:24875"/>
    </ligand>
</feature>
<evidence type="ECO:0000256" key="7">
    <source>
        <dbReference type="ARBA" id="ARBA00048117"/>
    </source>
</evidence>
<gene>
    <name evidence="8" type="primary">tsaD</name>
    <name evidence="10" type="ORF">CO058_04235</name>
</gene>
<comment type="cofactor">
    <cofactor evidence="8">
        <name>Fe(2+)</name>
        <dbReference type="ChEBI" id="CHEBI:29033"/>
    </cofactor>
    <text evidence="8">Binds 1 Fe(2+) ion per subunit.</text>
</comment>
<evidence type="ECO:0000256" key="2">
    <source>
        <dbReference type="ARBA" id="ARBA00022679"/>
    </source>
</evidence>
<dbReference type="InterPro" id="IPR000905">
    <property type="entry name" value="Gcp-like_dom"/>
</dbReference>
<dbReference type="Gene3D" id="3.30.420.40">
    <property type="match status" value="2"/>
</dbReference>
<dbReference type="SUPFAM" id="SSF53067">
    <property type="entry name" value="Actin-like ATPase domain"/>
    <property type="match status" value="1"/>
</dbReference>
<reference evidence="11" key="1">
    <citation type="submission" date="2017-09" db="EMBL/GenBank/DDBJ databases">
        <title>Depth-based differentiation of microbial function through sediment-hosted aquifers and enrichment of novel symbionts in the deep terrestrial subsurface.</title>
        <authorList>
            <person name="Probst A.J."/>
            <person name="Ladd B."/>
            <person name="Jarett J.K."/>
            <person name="Geller-Mcgrath D.E."/>
            <person name="Sieber C.M.K."/>
            <person name="Emerson J.B."/>
            <person name="Anantharaman K."/>
            <person name="Thomas B.C."/>
            <person name="Malmstrom R."/>
            <person name="Stieglmeier M."/>
            <person name="Klingl A."/>
            <person name="Woyke T."/>
            <person name="Ryan C.M."/>
            <person name="Banfield J.F."/>
        </authorList>
    </citation>
    <scope>NUCLEOTIDE SEQUENCE [LARGE SCALE GENOMIC DNA]</scope>
</reference>
<comment type="similarity">
    <text evidence="8">Belongs to the KAE1 / TsaD family.</text>
</comment>
<dbReference type="InterPro" id="IPR043129">
    <property type="entry name" value="ATPase_NBD"/>
</dbReference>
<evidence type="ECO:0000256" key="6">
    <source>
        <dbReference type="ARBA" id="ARBA00023315"/>
    </source>
</evidence>
<keyword evidence="5 8" id="KW-0408">Iron</keyword>
<keyword evidence="2 8" id="KW-0808">Transferase</keyword>
<feature type="binding site" evidence="8">
    <location>
        <position position="190"/>
    </location>
    <ligand>
        <name>substrate</name>
    </ligand>
</feature>
<dbReference type="PANTHER" id="PTHR11735:SF6">
    <property type="entry name" value="TRNA N6-ADENOSINE THREONYLCARBAMOYLTRANSFERASE, MITOCHONDRIAL"/>
    <property type="match status" value="1"/>
</dbReference>
<evidence type="ECO:0000256" key="3">
    <source>
        <dbReference type="ARBA" id="ARBA00022694"/>
    </source>
</evidence>
<dbReference type="PANTHER" id="PTHR11735">
    <property type="entry name" value="TRNA N6-ADENOSINE THREONYLCARBAMOYLTRANSFERASE"/>
    <property type="match status" value="1"/>
</dbReference>
<proteinExistence type="inferred from homology"/>
<dbReference type="GO" id="GO:0005506">
    <property type="term" value="F:iron ion binding"/>
    <property type="evidence" value="ECO:0007669"/>
    <property type="project" value="UniProtKB-UniRule"/>
</dbReference>
<dbReference type="PRINTS" id="PR00789">
    <property type="entry name" value="OSIALOPTASE"/>
</dbReference>
<dbReference type="Pfam" id="PF00814">
    <property type="entry name" value="TsaD"/>
    <property type="match status" value="1"/>
</dbReference>
<evidence type="ECO:0000313" key="11">
    <source>
        <dbReference type="Proteomes" id="UP000229756"/>
    </source>
</evidence>
<comment type="function">
    <text evidence="8">Required for the formation of a threonylcarbamoyl group on adenosine at position 37 (t(6)A37) in tRNAs that read codons beginning with adenine. Is involved in the transfer of the threonylcarbamoyl moiety of threonylcarbamoyl-AMP (TC-AMP) to the N6 group of A37, together with TsaE and TsaB. TsaD likely plays a direct catalytic role in this reaction.</text>
</comment>
<evidence type="ECO:0000256" key="1">
    <source>
        <dbReference type="ARBA" id="ARBA00022490"/>
    </source>
</evidence>
<keyword evidence="3 8" id="KW-0819">tRNA processing</keyword>
<dbReference type="GO" id="GO:0061711">
    <property type="term" value="F:tRNA N(6)-L-threonylcarbamoyladenine synthase activity"/>
    <property type="evidence" value="ECO:0007669"/>
    <property type="project" value="UniProtKB-EC"/>
</dbReference>
<dbReference type="NCBIfam" id="TIGR00329">
    <property type="entry name" value="gcp_kae1"/>
    <property type="match status" value="1"/>
</dbReference>
<evidence type="ECO:0000256" key="8">
    <source>
        <dbReference type="HAMAP-Rule" id="MF_01445"/>
    </source>
</evidence>
<feature type="binding site" evidence="8">
    <location>
        <position position="177"/>
    </location>
    <ligand>
        <name>substrate</name>
    </ligand>
</feature>
<feature type="binding site" evidence="8">
    <location>
        <position position="302"/>
    </location>
    <ligand>
        <name>substrate</name>
    </ligand>
</feature>
<evidence type="ECO:0000259" key="9">
    <source>
        <dbReference type="Pfam" id="PF00814"/>
    </source>
</evidence>
<dbReference type="EC" id="2.3.1.234" evidence="8"/>
<feature type="binding site" evidence="8">
    <location>
        <begin position="144"/>
        <end position="148"/>
    </location>
    <ligand>
        <name>substrate</name>
    </ligand>
</feature>
<dbReference type="InterPro" id="IPR017861">
    <property type="entry name" value="KAE1/TsaD"/>
</dbReference>
<evidence type="ECO:0000256" key="4">
    <source>
        <dbReference type="ARBA" id="ARBA00022723"/>
    </source>
</evidence>